<dbReference type="RefSeq" id="WP_061140886.1">
    <property type="nucleotide sequence ID" value="NZ_LNNH01000010.1"/>
</dbReference>
<evidence type="ECO:0000256" key="1">
    <source>
        <dbReference type="SAM" id="MobiDB-lite"/>
    </source>
</evidence>
<proteinExistence type="predicted"/>
<evidence type="ECO:0000313" key="4">
    <source>
        <dbReference type="EMBL" id="KWW21886.1"/>
    </source>
</evidence>
<feature type="region of interest" description="Disordered" evidence="1">
    <location>
        <begin position="38"/>
        <end position="59"/>
    </location>
</feature>
<protein>
    <submittedName>
        <fullName evidence="4">Stage II sporulation protein D</fullName>
    </submittedName>
</protein>
<dbReference type="InterPro" id="IPR013693">
    <property type="entry name" value="SpoIID/LytB_N"/>
</dbReference>
<gene>
    <name evidence="4" type="ORF">AS888_05205</name>
</gene>
<sequence>MNKFQPLMWIMFTTMIVILVVPSILVVSFSNHAKKNLDASTKQDVSESTYTKENSSEPSTDVSVYRTKTKVIEHIPLEEYVVGVVASEMPVTFEMEALKAQSLAARTFLVQQMISDSKINLPDGTDITDNIQYHQVFKNKKELANEWGKDYQSNISKVQKAVDATKGQIITFDEKPIDASFFSTSNGYTENSEDYWGNETPYLKSVESPWDIKSPKFQYQTAIQVSKFEELLGIKLNNDVNIGKVISKSTGNRIKLIEINDKRYSGKTIRDKLKLQSSDFTIKREGSEVIIYTKGNGHGVGMSQYGANGLAQEGKSYKDIVHYYYQDITISSVEPFMNKMYVKK</sequence>
<keyword evidence="2" id="KW-1133">Transmembrane helix</keyword>
<dbReference type="GO" id="GO:0030435">
    <property type="term" value="P:sporulation resulting in formation of a cellular spore"/>
    <property type="evidence" value="ECO:0007669"/>
    <property type="project" value="InterPro"/>
</dbReference>
<feature type="domain" description="Sporulation stage II protein D amidase enhancer LytB N-terminal" evidence="3">
    <location>
        <begin position="65"/>
        <end position="172"/>
    </location>
</feature>
<dbReference type="GO" id="GO:0030288">
    <property type="term" value="C:outer membrane-bounded periplasmic space"/>
    <property type="evidence" value="ECO:0007669"/>
    <property type="project" value="TreeGrafter"/>
</dbReference>
<dbReference type="Pfam" id="PF08486">
    <property type="entry name" value="SpoIID"/>
    <property type="match status" value="1"/>
</dbReference>
<evidence type="ECO:0000259" key="3">
    <source>
        <dbReference type="Pfam" id="PF08486"/>
    </source>
</evidence>
<comment type="caution">
    <text evidence="4">The sequence shown here is derived from an EMBL/GenBank/DDBJ whole genome shotgun (WGS) entry which is preliminary data.</text>
</comment>
<dbReference type="AlphaFoldDB" id="A0A120GQU4"/>
<keyword evidence="2" id="KW-0812">Transmembrane</keyword>
<organism evidence="4 5">
    <name type="scientific">Peribacillus simplex</name>
    <dbReference type="NCBI Taxonomy" id="1478"/>
    <lineage>
        <taxon>Bacteria</taxon>
        <taxon>Bacillati</taxon>
        <taxon>Bacillota</taxon>
        <taxon>Bacilli</taxon>
        <taxon>Bacillales</taxon>
        <taxon>Bacillaceae</taxon>
        <taxon>Peribacillus</taxon>
    </lineage>
</organism>
<dbReference type="InterPro" id="IPR013486">
    <property type="entry name" value="SpoIID/LytB"/>
</dbReference>
<name>A0A120GQU4_9BACI</name>
<dbReference type="Proteomes" id="UP000064189">
    <property type="component" value="Unassembled WGS sequence"/>
</dbReference>
<dbReference type="InterPro" id="IPR014225">
    <property type="entry name" value="Spore_II_D_firmicutes"/>
</dbReference>
<evidence type="ECO:0000256" key="2">
    <source>
        <dbReference type="SAM" id="Phobius"/>
    </source>
</evidence>
<dbReference type="InterPro" id="IPR051922">
    <property type="entry name" value="Bact_Sporulation_Assoc"/>
</dbReference>
<reference evidence="4 5" key="1">
    <citation type="submission" date="2015-11" db="EMBL/GenBank/DDBJ databases">
        <title>Genome Sequence of Bacillus simplex strain VanAntwerpen2.</title>
        <authorList>
            <person name="Couger M.B."/>
        </authorList>
    </citation>
    <scope>NUCLEOTIDE SEQUENCE [LARGE SCALE GENOMIC DNA]</scope>
    <source>
        <strain evidence="4 5">VanAntwerpen02</strain>
    </source>
</reference>
<dbReference type="NCBIfam" id="TIGR02669">
    <property type="entry name" value="SpoIID_LytB"/>
    <property type="match status" value="1"/>
</dbReference>
<evidence type="ECO:0000313" key="5">
    <source>
        <dbReference type="Proteomes" id="UP000064189"/>
    </source>
</evidence>
<keyword evidence="2" id="KW-0472">Membrane</keyword>
<dbReference type="PANTHER" id="PTHR30032">
    <property type="entry name" value="N-ACETYLMURAMOYL-L-ALANINE AMIDASE-RELATED"/>
    <property type="match status" value="1"/>
</dbReference>
<feature type="transmembrane region" description="Helical" evidence="2">
    <location>
        <begin position="6"/>
        <end position="27"/>
    </location>
</feature>
<dbReference type="NCBIfam" id="TIGR02870">
    <property type="entry name" value="spore_II_D"/>
    <property type="match status" value="1"/>
</dbReference>
<dbReference type="EMBL" id="LNNH01000010">
    <property type="protein sequence ID" value="KWW21886.1"/>
    <property type="molecule type" value="Genomic_DNA"/>
</dbReference>
<keyword evidence="5" id="KW-1185">Reference proteome</keyword>
<dbReference type="PANTHER" id="PTHR30032:SF4">
    <property type="entry name" value="AMIDASE ENHANCER"/>
    <property type="match status" value="1"/>
</dbReference>
<accession>A0A120GQU4</accession>